<evidence type="ECO:0008006" key="2">
    <source>
        <dbReference type="Google" id="ProtNLM"/>
    </source>
</evidence>
<dbReference type="EMBL" id="LAZR01000593">
    <property type="protein sequence ID" value="KKN63327.1"/>
    <property type="molecule type" value="Genomic_DNA"/>
</dbReference>
<dbReference type="InterPro" id="IPR011231">
    <property type="entry name" value="Phage_VT1-Sakai_H0018"/>
</dbReference>
<reference evidence="1" key="1">
    <citation type="journal article" date="2015" name="Nature">
        <title>Complex archaea that bridge the gap between prokaryotes and eukaryotes.</title>
        <authorList>
            <person name="Spang A."/>
            <person name="Saw J.H."/>
            <person name="Jorgensen S.L."/>
            <person name="Zaremba-Niedzwiedzka K."/>
            <person name="Martijn J."/>
            <person name="Lind A.E."/>
            <person name="van Eijk R."/>
            <person name="Schleper C."/>
            <person name="Guy L."/>
            <person name="Ettema T.J."/>
        </authorList>
    </citation>
    <scope>NUCLEOTIDE SEQUENCE</scope>
</reference>
<proteinExistence type="predicted"/>
<comment type="caution">
    <text evidence="1">The sequence shown here is derived from an EMBL/GenBank/DDBJ whole genome shotgun (WGS) entry which is preliminary data.</text>
</comment>
<dbReference type="AlphaFoldDB" id="A0A0F9SLX9"/>
<sequence length="136" mass="15118">MSDVNLPADPDTRADFANFVLEENCDHIPIVAEAAMTYRDMIVMEPWCGIADHTLAIGAAGTLHVKRGILVRSSRIETGTVFALFGQEVWFNAVTGEYIDTEAEDLFLVGYVREVVNADGRFGFEKRRYVIEGEAT</sequence>
<accession>A0A0F9SLX9</accession>
<evidence type="ECO:0000313" key="1">
    <source>
        <dbReference type="EMBL" id="KKN63327.1"/>
    </source>
</evidence>
<dbReference type="Pfam" id="PF09956">
    <property type="entry name" value="Phage_cement_2"/>
    <property type="match status" value="1"/>
</dbReference>
<gene>
    <name evidence="1" type="ORF">LCGC14_0502750</name>
</gene>
<organism evidence="1">
    <name type="scientific">marine sediment metagenome</name>
    <dbReference type="NCBI Taxonomy" id="412755"/>
    <lineage>
        <taxon>unclassified sequences</taxon>
        <taxon>metagenomes</taxon>
        <taxon>ecological metagenomes</taxon>
    </lineage>
</organism>
<protein>
    <recommendedName>
        <fullName evidence="2">DUF2190 family protein</fullName>
    </recommendedName>
</protein>
<name>A0A0F9SLX9_9ZZZZ</name>